<dbReference type="GO" id="GO:0016887">
    <property type="term" value="F:ATP hydrolysis activity"/>
    <property type="evidence" value="ECO:0007669"/>
    <property type="project" value="InterPro"/>
</dbReference>
<evidence type="ECO:0000256" key="2">
    <source>
        <dbReference type="ARBA" id="ARBA00005417"/>
    </source>
</evidence>
<comment type="similarity">
    <text evidence="2">Belongs to the ABC transporter superfamily.</text>
</comment>
<feature type="transmembrane region" description="Helical" evidence="9">
    <location>
        <begin position="47"/>
        <end position="68"/>
    </location>
</feature>
<keyword evidence="13" id="KW-1185">Reference proteome</keyword>
<organism evidence="12 13">
    <name type="scientific">Cohaesibacter marisflavi</name>
    <dbReference type="NCBI Taxonomy" id="655353"/>
    <lineage>
        <taxon>Bacteria</taxon>
        <taxon>Pseudomonadati</taxon>
        <taxon>Pseudomonadota</taxon>
        <taxon>Alphaproteobacteria</taxon>
        <taxon>Hyphomicrobiales</taxon>
        <taxon>Cohaesibacteraceae</taxon>
    </lineage>
</organism>
<evidence type="ECO:0000256" key="5">
    <source>
        <dbReference type="ARBA" id="ARBA00022840"/>
    </source>
</evidence>
<gene>
    <name evidence="12" type="ORF">SAMN04488056_104255</name>
</gene>
<dbReference type="Gene3D" id="1.20.1560.10">
    <property type="entry name" value="ABC transporter type 1, transmembrane domain"/>
    <property type="match status" value="1"/>
</dbReference>
<dbReference type="PROSITE" id="PS00211">
    <property type="entry name" value="ABC_TRANSPORTER_1"/>
    <property type="match status" value="1"/>
</dbReference>
<keyword evidence="7 9" id="KW-0472">Membrane</keyword>
<dbReference type="PROSITE" id="PS50893">
    <property type="entry name" value="ABC_TRANSPORTER_2"/>
    <property type="match status" value="1"/>
</dbReference>
<dbReference type="EMBL" id="FOVR01000004">
    <property type="protein sequence ID" value="SFO28529.1"/>
    <property type="molecule type" value="Genomic_DNA"/>
</dbReference>
<dbReference type="SUPFAM" id="SSF90123">
    <property type="entry name" value="ABC transporter transmembrane region"/>
    <property type="match status" value="1"/>
</dbReference>
<dbReference type="PANTHER" id="PTHR24221">
    <property type="entry name" value="ATP-BINDING CASSETTE SUB-FAMILY B"/>
    <property type="match status" value="1"/>
</dbReference>
<feature type="transmembrane region" description="Helical" evidence="9">
    <location>
        <begin position="314"/>
        <end position="332"/>
    </location>
</feature>
<dbReference type="Gene3D" id="3.40.50.300">
    <property type="entry name" value="P-loop containing nucleotide triphosphate hydrolases"/>
    <property type="match status" value="1"/>
</dbReference>
<evidence type="ECO:0000256" key="9">
    <source>
        <dbReference type="SAM" id="Phobius"/>
    </source>
</evidence>
<dbReference type="InterPro" id="IPR011527">
    <property type="entry name" value="ABC1_TM_dom"/>
</dbReference>
<feature type="transmembrane region" description="Helical" evidence="9">
    <location>
        <begin position="88"/>
        <end position="110"/>
    </location>
</feature>
<dbReference type="InterPro" id="IPR039421">
    <property type="entry name" value="Type_1_exporter"/>
</dbReference>
<dbReference type="GO" id="GO:0005886">
    <property type="term" value="C:plasma membrane"/>
    <property type="evidence" value="ECO:0007669"/>
    <property type="project" value="UniProtKB-SubCell"/>
</dbReference>
<feature type="domain" description="ABC transporter" evidence="10">
    <location>
        <begin position="374"/>
        <end position="608"/>
    </location>
</feature>
<feature type="transmembrane region" description="Helical" evidence="9">
    <location>
        <begin position="195"/>
        <end position="217"/>
    </location>
</feature>
<feature type="transmembrane region" description="Helical" evidence="9">
    <location>
        <begin position="171"/>
        <end position="189"/>
    </location>
</feature>
<keyword evidence="5 12" id="KW-0067">ATP-binding</keyword>
<dbReference type="SMART" id="SM00382">
    <property type="entry name" value="AAA"/>
    <property type="match status" value="1"/>
</dbReference>
<dbReference type="OrthoDB" id="9804259at2"/>
<dbReference type="InterPro" id="IPR003439">
    <property type="entry name" value="ABC_transporter-like_ATP-bd"/>
</dbReference>
<dbReference type="Pfam" id="PF00664">
    <property type="entry name" value="ABC_membrane"/>
    <property type="match status" value="1"/>
</dbReference>
<evidence type="ECO:0000256" key="1">
    <source>
        <dbReference type="ARBA" id="ARBA00004651"/>
    </source>
</evidence>
<dbReference type="FunFam" id="3.40.50.300:FF:003468">
    <property type="entry name" value="ABC transporter"/>
    <property type="match status" value="1"/>
</dbReference>
<dbReference type="InterPro" id="IPR036640">
    <property type="entry name" value="ABC1_TM_sf"/>
</dbReference>
<dbReference type="InterPro" id="IPR027417">
    <property type="entry name" value="P-loop_NTPase"/>
</dbReference>
<comment type="subcellular location">
    <subcellularLocation>
        <location evidence="1">Cell membrane</location>
        <topology evidence="1">Multi-pass membrane protein</topology>
    </subcellularLocation>
</comment>
<dbReference type="RefSeq" id="WP_090071789.1">
    <property type="nucleotide sequence ID" value="NZ_FOVR01000004.1"/>
</dbReference>
<proteinExistence type="inferred from homology"/>
<keyword evidence="4" id="KW-0547">Nucleotide-binding</keyword>
<dbReference type="Proteomes" id="UP000199236">
    <property type="component" value="Unassembled WGS sequence"/>
</dbReference>
<evidence type="ECO:0000259" key="10">
    <source>
        <dbReference type="PROSITE" id="PS50893"/>
    </source>
</evidence>
<evidence type="ECO:0000256" key="3">
    <source>
        <dbReference type="ARBA" id="ARBA00022692"/>
    </source>
</evidence>
<dbReference type="GO" id="GO:0005524">
    <property type="term" value="F:ATP binding"/>
    <property type="evidence" value="ECO:0007669"/>
    <property type="project" value="UniProtKB-KW"/>
</dbReference>
<evidence type="ECO:0000313" key="12">
    <source>
        <dbReference type="EMBL" id="SFO28529.1"/>
    </source>
</evidence>
<dbReference type="GO" id="GO:0140359">
    <property type="term" value="F:ABC-type transporter activity"/>
    <property type="evidence" value="ECO:0007669"/>
    <property type="project" value="InterPro"/>
</dbReference>
<evidence type="ECO:0000259" key="11">
    <source>
        <dbReference type="PROSITE" id="PS50929"/>
    </source>
</evidence>
<accession>A0A1I5FY22</accession>
<evidence type="ECO:0000256" key="7">
    <source>
        <dbReference type="ARBA" id="ARBA00023136"/>
    </source>
</evidence>
<dbReference type="InterPro" id="IPR017871">
    <property type="entry name" value="ABC_transporter-like_CS"/>
</dbReference>
<dbReference type="SUPFAM" id="SSF52540">
    <property type="entry name" value="P-loop containing nucleoside triphosphate hydrolases"/>
    <property type="match status" value="1"/>
</dbReference>
<dbReference type="Pfam" id="PF00005">
    <property type="entry name" value="ABC_tran"/>
    <property type="match status" value="1"/>
</dbReference>
<evidence type="ECO:0000313" key="13">
    <source>
        <dbReference type="Proteomes" id="UP000199236"/>
    </source>
</evidence>
<feature type="domain" description="ABC transmembrane type-1" evidence="11">
    <location>
        <begin position="48"/>
        <end position="340"/>
    </location>
</feature>
<keyword evidence="6 9" id="KW-1133">Transmembrane helix</keyword>
<sequence>MTKPPSISKPESESAQDIDAEASAFSTLRKLWPYIWPADRSDLKKRVALAVVALALGKIVNVLTPYFFKWATDALTDSSAPDGVGAVGWLSIPVMLVASYGLARITNVAFDQMRDALFARVGQHAVRNLSFKTFEHMHKLSLRYHLQRHTGGLSRIIERGTHAIEGVVRHTILHAVPTFLQFIFMAAVIAYQFDIIYVLVVVGMIALYVAFTIRVTAWRIDIRRRMNESDNEANSKAVDSLLNYETVKYFGNEEMESTRYDSSLGVYQKAAISTWVSLAWLNFGQTVIFSIGMATCMGLSAYGVMQGTQSVGDFVLINALLMQLSIPLNFFGSMHREIKQGLVDLEAMFSLMREAPEVTDKPTAAKLAVDGGSVRFDNVLFHYDEERPILKGVSFEVPAGKTVAIVGPSGAGKSTISRLLFRFYDVSGGAITVDGQDIRDVQQLSLRQNIGMVPQDTVLFNDTLLYNIGYGRPSASREEIEDAARMAQISEFVKSLPNGFDTEVGERGLKLSGGEKQRVAIARTILKAPPILVLDEATSALDSHTEQEIQTALDQVSQNRTTLVIAHRLSTVIGADEIIVLEAGKIKERGRHADLLAQGGLYASMWDRQREASEAEERLRKAVEGDNQGYLPSHELQPAE</sequence>
<dbReference type="InterPro" id="IPR003593">
    <property type="entry name" value="AAA+_ATPase"/>
</dbReference>
<keyword evidence="3 9" id="KW-0812">Transmembrane</keyword>
<feature type="region of interest" description="Disordered" evidence="8">
    <location>
        <begin position="616"/>
        <end position="640"/>
    </location>
</feature>
<dbReference type="CDD" id="cd18582">
    <property type="entry name" value="ABC_6TM_ATM1_ABCB7"/>
    <property type="match status" value="1"/>
</dbReference>
<protein>
    <submittedName>
        <fullName evidence="12">ATP-binding cassette, subfamily B</fullName>
    </submittedName>
</protein>
<feature type="transmembrane region" description="Helical" evidence="9">
    <location>
        <begin position="278"/>
        <end position="302"/>
    </location>
</feature>
<dbReference type="AlphaFoldDB" id="A0A1I5FY22"/>
<name>A0A1I5FY22_9HYPH</name>
<dbReference type="PROSITE" id="PS50929">
    <property type="entry name" value="ABC_TM1F"/>
    <property type="match status" value="1"/>
</dbReference>
<dbReference type="PANTHER" id="PTHR24221:SF654">
    <property type="entry name" value="ATP-BINDING CASSETTE SUB-FAMILY B MEMBER 6"/>
    <property type="match status" value="1"/>
</dbReference>
<dbReference type="CDD" id="cd03253">
    <property type="entry name" value="ABCC_ATM1_transporter"/>
    <property type="match status" value="1"/>
</dbReference>
<reference evidence="12 13" key="1">
    <citation type="submission" date="2016-10" db="EMBL/GenBank/DDBJ databases">
        <authorList>
            <person name="de Groot N.N."/>
        </authorList>
    </citation>
    <scope>NUCLEOTIDE SEQUENCE [LARGE SCALE GENOMIC DNA]</scope>
    <source>
        <strain evidence="12 13">CGMCC 1.9157</strain>
    </source>
</reference>
<evidence type="ECO:0000256" key="4">
    <source>
        <dbReference type="ARBA" id="ARBA00022741"/>
    </source>
</evidence>
<evidence type="ECO:0000256" key="8">
    <source>
        <dbReference type="SAM" id="MobiDB-lite"/>
    </source>
</evidence>
<evidence type="ECO:0000256" key="6">
    <source>
        <dbReference type="ARBA" id="ARBA00022989"/>
    </source>
</evidence>
<dbReference type="STRING" id="655353.SAMN04488056_104255"/>